<proteinExistence type="predicted"/>
<evidence type="ECO:0000313" key="1">
    <source>
        <dbReference type="EMBL" id="EGJ30129.1"/>
    </source>
</evidence>
<dbReference type="PANTHER" id="PTHR39550:SF1">
    <property type="entry name" value="SLL0658 PROTEIN"/>
    <property type="match status" value="1"/>
</dbReference>
<dbReference type="OrthoDB" id="9796404at2"/>
<accession>F4XZ51</accession>
<organism evidence="1 2">
    <name type="scientific">Moorena producens 3L</name>
    <dbReference type="NCBI Taxonomy" id="489825"/>
    <lineage>
        <taxon>Bacteria</taxon>
        <taxon>Bacillati</taxon>
        <taxon>Cyanobacteriota</taxon>
        <taxon>Cyanophyceae</taxon>
        <taxon>Coleofasciculales</taxon>
        <taxon>Coleofasciculaceae</taxon>
        <taxon>Moorena</taxon>
    </lineage>
</organism>
<dbReference type="RefSeq" id="WP_008188245.1">
    <property type="nucleotide sequence ID" value="NZ_GL890959.1"/>
</dbReference>
<evidence type="ECO:0000313" key="2">
    <source>
        <dbReference type="Proteomes" id="UP000003959"/>
    </source>
</evidence>
<keyword evidence="2" id="KW-1185">Reference proteome</keyword>
<dbReference type="Pfam" id="PF11848">
    <property type="entry name" value="DUF3368"/>
    <property type="match status" value="1"/>
</dbReference>
<dbReference type="eggNOG" id="COG2405">
    <property type="taxonomic scope" value="Bacteria"/>
</dbReference>
<dbReference type="AlphaFoldDB" id="F4XZ51"/>
<dbReference type="InterPro" id="IPR021799">
    <property type="entry name" value="PIN-like_prokaryotic"/>
</dbReference>
<name>F4XZ51_9CYAN</name>
<dbReference type="Proteomes" id="UP000003959">
    <property type="component" value="Unassembled WGS sequence"/>
</dbReference>
<reference evidence="2" key="1">
    <citation type="journal article" date="2011" name="Proc. Natl. Acad. Sci. U.S.A.">
        <title>Genomic insights into the physiology and ecology of the marine filamentous cyanobacterium Lyngbya majuscula.</title>
        <authorList>
            <person name="Jones A.C."/>
            <person name="Monroe E.A."/>
            <person name="Podell S."/>
            <person name="Hess W.R."/>
            <person name="Klages S."/>
            <person name="Esquenazi E."/>
            <person name="Niessen S."/>
            <person name="Hoover H."/>
            <person name="Rothmann M."/>
            <person name="Lasken R.S."/>
            <person name="Yates J.R.III."/>
            <person name="Reinhardt R."/>
            <person name="Kube M."/>
            <person name="Burkart M.D."/>
            <person name="Allen E.E."/>
            <person name="Dorrestein P.C."/>
            <person name="Gerwick W.H."/>
            <person name="Gerwick L."/>
        </authorList>
    </citation>
    <scope>NUCLEOTIDE SEQUENCE [LARGE SCALE GENOMIC DNA]</scope>
    <source>
        <strain evidence="2">3L</strain>
    </source>
</reference>
<dbReference type="HOGENOM" id="CLU_115769_0_1_3"/>
<gene>
    <name evidence="1" type="ORF">LYNGBM3L_56200</name>
</gene>
<protein>
    <submittedName>
        <fullName evidence="1">PIN domain nucleic acid-binding protein</fullName>
    </submittedName>
</protein>
<sequence>MIIISDTSPITNLAGINQLNLLHRLYGSVIIPVAVYNEMVGIGKIVPGTVEVQTLSWIKTHAVSDKQQVFTLQESQETIDLGEAEAIILALEMDADLLLMDERRGRAVAQELGLTIVGLLGILVQAKKSNLIPAVKPLMDQLIETMDFRISPQLYQAILQATDEESTL</sequence>
<dbReference type="PANTHER" id="PTHR39550">
    <property type="entry name" value="SLL0658 PROTEIN"/>
    <property type="match status" value="1"/>
</dbReference>
<dbReference type="EMBL" id="GL890959">
    <property type="protein sequence ID" value="EGJ30129.1"/>
    <property type="molecule type" value="Genomic_DNA"/>
</dbReference>